<protein>
    <submittedName>
        <fullName evidence="1">Uncharacterized protein</fullName>
    </submittedName>
</protein>
<sequence length="117" mass="12909">MRQLGPHSRPNVLAKLDGRRREARLMQSVRDELTQHVGGKPTAPQRALIERAAWLSLHCALMDAKLLEGEGPLSERDSREYLAWSNSLTRCLRSLGMGEAPAKPRESLADLLAGQAA</sequence>
<reference evidence="1 2" key="1">
    <citation type="journal article" date="2013" name="Genome Biol.">
        <title>Comparative genomics of the core and accessory genomes of 48 Sinorhizobium strains comprising five genospecies.</title>
        <authorList>
            <person name="Sugawara M."/>
            <person name="Epstein B."/>
            <person name="Badgley B.D."/>
            <person name="Unno T."/>
            <person name="Xu L."/>
            <person name="Reese J."/>
            <person name="Gyaneshwar P."/>
            <person name="Denny R."/>
            <person name="Mudge J."/>
            <person name="Bharti A.K."/>
            <person name="Farmer A.D."/>
            <person name="May G.D."/>
            <person name="Woodward J.E."/>
            <person name="Medigue C."/>
            <person name="Vallenet D."/>
            <person name="Lajus A."/>
            <person name="Rouy Z."/>
            <person name="Martinez-Vaz B."/>
            <person name="Tiffin P."/>
            <person name="Young N.D."/>
            <person name="Sadowsky M.J."/>
        </authorList>
    </citation>
    <scope>NUCLEOTIDE SEQUENCE [LARGE SCALE GENOMIC DNA]</scope>
    <source>
        <strain evidence="1 2">USDA205</strain>
    </source>
</reference>
<evidence type="ECO:0000313" key="2">
    <source>
        <dbReference type="Proteomes" id="UP000466694"/>
    </source>
</evidence>
<comment type="caution">
    <text evidence="1">The sequence shown here is derived from an EMBL/GenBank/DDBJ whole genome shotgun (WGS) entry which is preliminary data.</text>
</comment>
<organism evidence="1 2">
    <name type="scientific">Rhizobium fredii</name>
    <name type="common">Sinorhizobium fredii</name>
    <dbReference type="NCBI Taxonomy" id="380"/>
    <lineage>
        <taxon>Bacteria</taxon>
        <taxon>Pseudomonadati</taxon>
        <taxon>Pseudomonadota</taxon>
        <taxon>Alphaproteobacteria</taxon>
        <taxon>Hyphomicrobiales</taxon>
        <taxon>Rhizobiaceae</taxon>
        <taxon>Sinorhizobium/Ensifer group</taxon>
        <taxon>Sinorhizobium</taxon>
    </lineage>
</organism>
<evidence type="ECO:0000313" key="1">
    <source>
        <dbReference type="EMBL" id="MQX08651.1"/>
    </source>
</evidence>
<name>A0A844A8K2_RHIFR</name>
<accession>A0A844A8K2</accession>
<dbReference type="Proteomes" id="UP000466694">
    <property type="component" value="Unassembled WGS sequence"/>
</dbReference>
<gene>
    <name evidence="1" type="ORF">GHK48_10220</name>
</gene>
<proteinExistence type="predicted"/>
<dbReference type="AlphaFoldDB" id="A0A844A8K2"/>
<dbReference type="EMBL" id="WISZ01000084">
    <property type="protein sequence ID" value="MQX08651.1"/>
    <property type="molecule type" value="Genomic_DNA"/>
</dbReference>